<keyword evidence="4" id="KW-1185">Reference proteome</keyword>
<protein>
    <submittedName>
        <fullName evidence="3">2TM domain-containing protein</fullName>
    </submittedName>
</protein>
<reference evidence="3 4" key="1">
    <citation type="submission" date="2023-04" db="EMBL/GenBank/DDBJ databases">
        <title>Tenacibaculum tangerinum sp. nov., isolated from sea tidal flat of South Korea.</title>
        <authorList>
            <person name="Lee S.H."/>
            <person name="Kim J.-J."/>
        </authorList>
    </citation>
    <scope>NUCLEOTIDE SEQUENCE [LARGE SCALE GENOMIC DNA]</scope>
    <source>
        <strain evidence="3 4">GRR-S3-23</strain>
    </source>
</reference>
<evidence type="ECO:0000313" key="3">
    <source>
        <dbReference type="EMBL" id="WGH75820.1"/>
    </source>
</evidence>
<keyword evidence="1" id="KW-1133">Transmembrane helix</keyword>
<organism evidence="3 4">
    <name type="scientific">Tenacibaculum tangerinum</name>
    <dbReference type="NCBI Taxonomy" id="3038772"/>
    <lineage>
        <taxon>Bacteria</taxon>
        <taxon>Pseudomonadati</taxon>
        <taxon>Bacteroidota</taxon>
        <taxon>Flavobacteriia</taxon>
        <taxon>Flavobacteriales</taxon>
        <taxon>Flavobacteriaceae</taxon>
        <taxon>Tenacibaculum</taxon>
    </lineage>
</organism>
<dbReference type="RefSeq" id="WP_279651693.1">
    <property type="nucleotide sequence ID" value="NZ_CP122539.1"/>
</dbReference>
<accession>A0ABY8L369</accession>
<dbReference type="EMBL" id="CP122539">
    <property type="protein sequence ID" value="WGH75820.1"/>
    <property type="molecule type" value="Genomic_DNA"/>
</dbReference>
<evidence type="ECO:0000313" key="4">
    <source>
        <dbReference type="Proteomes" id="UP001232001"/>
    </source>
</evidence>
<feature type="transmembrane region" description="Helical" evidence="1">
    <location>
        <begin position="51"/>
        <end position="76"/>
    </location>
</feature>
<dbReference type="InterPro" id="IPR025698">
    <property type="entry name" value="2TM_dom"/>
</dbReference>
<dbReference type="Proteomes" id="UP001232001">
    <property type="component" value="Chromosome"/>
</dbReference>
<feature type="transmembrane region" description="Helical" evidence="1">
    <location>
        <begin position="24"/>
        <end position="45"/>
    </location>
</feature>
<feature type="domain" description="2TM" evidence="2">
    <location>
        <begin position="13"/>
        <end position="91"/>
    </location>
</feature>
<evidence type="ECO:0000259" key="2">
    <source>
        <dbReference type="Pfam" id="PF13239"/>
    </source>
</evidence>
<evidence type="ECO:0000256" key="1">
    <source>
        <dbReference type="SAM" id="Phobius"/>
    </source>
</evidence>
<name>A0ABY8L369_9FLAO</name>
<sequence length="95" mass="11483">MENSYKEEKKYIEAKRKVKQVKAFYVHVLVNIISTIIIVLVNVKFSPQYHWFWFAVIGIVFVTFIHWMLVFGVNMLGFGRSWEEKKIHEYLNKKK</sequence>
<keyword evidence="1" id="KW-0472">Membrane</keyword>
<dbReference type="Pfam" id="PF13239">
    <property type="entry name" value="2TM"/>
    <property type="match status" value="1"/>
</dbReference>
<gene>
    <name evidence="3" type="ORF">P8625_01255</name>
</gene>
<keyword evidence="1" id="KW-0812">Transmembrane</keyword>
<proteinExistence type="predicted"/>